<dbReference type="AlphaFoldDB" id="A0A3N6KX09"/>
<name>A0A3N6KX09_9LACT</name>
<reference evidence="7" key="3">
    <citation type="submission" date="2018-05" db="EMBL/GenBank/DDBJ databases">
        <authorList>
            <person name="Duru I."/>
        </authorList>
    </citation>
    <scope>NUCLEOTIDE SEQUENCE [LARGE SCALE GENOMIC DNA]</scope>
</reference>
<dbReference type="InterPro" id="IPR010982">
    <property type="entry name" value="Lambda_DNA-bd_dom_sf"/>
</dbReference>
<dbReference type="Proteomes" id="UP000215635">
    <property type="component" value="Unassembled WGS sequence"/>
</dbReference>
<evidence type="ECO:0000313" key="3">
    <source>
        <dbReference type="EMBL" id="MDV2619600.1"/>
    </source>
</evidence>
<dbReference type="EMBL" id="OGTW02000001">
    <property type="protein sequence ID" value="SPS10189.1"/>
    <property type="molecule type" value="Genomic_DNA"/>
</dbReference>
<reference evidence="3 8" key="5">
    <citation type="submission" date="2023-10" db="EMBL/GenBank/DDBJ databases">
        <title>Production of high quality cheese from raw caw milk (raw cheese).</title>
        <authorList>
            <person name="Samouris G."/>
        </authorList>
    </citation>
    <scope>NUCLEOTIDE SEQUENCE [LARGE SCALE GENOMIC DNA]</scope>
    <source>
        <strain evidence="3 8">MRS-5</strain>
    </source>
</reference>
<dbReference type="EMBL" id="NCWV01000018">
    <property type="protein sequence ID" value="PAK88206.1"/>
    <property type="molecule type" value="Genomic_DNA"/>
</dbReference>
<reference evidence="2" key="4">
    <citation type="submission" date="2023-06" db="EMBL/GenBank/DDBJ databases">
        <title>Draft Genome Sequences of lactic acid bacteria strains isolated from fermented milk products.</title>
        <authorList>
            <person name="Elcheninov A.G."/>
            <person name="Klyukina A."/>
            <person name="Zayulina K.S."/>
            <person name="Gavirova L.A."/>
            <person name="Shcherbakova P.A."/>
            <person name="Shestakov A.I."/>
            <person name="Kublanov I.V."/>
            <person name="Kochetkova T.V."/>
        </authorList>
    </citation>
    <scope>NUCLEOTIDE SEQUENCE</scope>
    <source>
        <strain evidence="2">TOM.142</strain>
    </source>
</reference>
<proteinExistence type="predicted"/>
<dbReference type="Gene3D" id="1.10.260.40">
    <property type="entry name" value="lambda repressor-like DNA-binding domains"/>
    <property type="match status" value="1"/>
</dbReference>
<dbReference type="RefSeq" id="WP_023349341.1">
    <property type="nucleotide sequence ID" value="NZ_CP125772.1"/>
</dbReference>
<feature type="domain" description="HTH cro/C1-type" evidence="1">
    <location>
        <begin position="7"/>
        <end position="55"/>
    </location>
</feature>
<dbReference type="GO" id="GO:0003677">
    <property type="term" value="F:DNA binding"/>
    <property type="evidence" value="ECO:0007669"/>
    <property type="project" value="InterPro"/>
</dbReference>
<protein>
    <submittedName>
        <fullName evidence="2 4">Transcriptional regulator</fullName>
    </submittedName>
</protein>
<gene>
    <name evidence="5" type="ORF">AMHIJAGA_00106</name>
    <name evidence="4" type="ORF">B8W88_10815</name>
    <name evidence="2" type="ORF">QUD52_02390</name>
    <name evidence="3" type="ORF">RZO27_10795</name>
</gene>
<evidence type="ECO:0000313" key="5">
    <source>
        <dbReference type="EMBL" id="SPS10189.1"/>
    </source>
</evidence>
<dbReference type="Proteomes" id="UP000279235">
    <property type="component" value="Unassembled WGS sequence"/>
</dbReference>
<evidence type="ECO:0000313" key="2">
    <source>
        <dbReference type="EMBL" id="MDM7545883.1"/>
    </source>
</evidence>
<sequence>MAVEKELIALRKDYKISQKQISKAIGLSEEQYRRKELGQYDWRATEMFAIRNYLKPFIGPRSLNDIFYDKTTQNVYKAS</sequence>
<evidence type="ECO:0000259" key="1">
    <source>
        <dbReference type="PROSITE" id="PS50943"/>
    </source>
</evidence>
<dbReference type="Proteomes" id="UP001186159">
    <property type="component" value="Unassembled WGS sequence"/>
</dbReference>
<dbReference type="PROSITE" id="PS50943">
    <property type="entry name" value="HTH_CROC1"/>
    <property type="match status" value="1"/>
</dbReference>
<accession>A0A3N6KX09</accession>
<dbReference type="CDD" id="cd00093">
    <property type="entry name" value="HTH_XRE"/>
    <property type="match status" value="1"/>
</dbReference>
<evidence type="ECO:0000313" key="6">
    <source>
        <dbReference type="Proteomes" id="UP000215635"/>
    </source>
</evidence>
<dbReference type="EMBL" id="JAUCAE010000002">
    <property type="protein sequence ID" value="MDM7545883.1"/>
    <property type="molecule type" value="Genomic_DNA"/>
</dbReference>
<dbReference type="SUPFAM" id="SSF47413">
    <property type="entry name" value="lambda repressor-like DNA-binding domains"/>
    <property type="match status" value="1"/>
</dbReference>
<evidence type="ECO:0000313" key="4">
    <source>
        <dbReference type="EMBL" id="PAK88206.1"/>
    </source>
</evidence>
<reference evidence="5" key="2">
    <citation type="submission" date="2018-05" db="EMBL/GenBank/DDBJ databases">
        <authorList>
            <person name="Lanie J.A."/>
            <person name="Ng W.-L."/>
            <person name="Kazmierczak K.M."/>
            <person name="Andrzejewski T.M."/>
            <person name="Davidsen T.M."/>
            <person name="Wayne K.J."/>
            <person name="Tettelin H."/>
            <person name="Glass J.I."/>
            <person name="Rusch D."/>
            <person name="Podicherti R."/>
            <person name="Tsui H.-C.T."/>
            <person name="Winkler M.E."/>
        </authorList>
    </citation>
    <scope>NUCLEOTIDE SEQUENCE</scope>
    <source>
        <strain evidence="5">Lactococcus lactis</strain>
    </source>
</reference>
<evidence type="ECO:0000313" key="7">
    <source>
        <dbReference type="Proteomes" id="UP000279235"/>
    </source>
</evidence>
<dbReference type="InterPro" id="IPR001387">
    <property type="entry name" value="Cro/C1-type_HTH"/>
</dbReference>
<dbReference type="Proteomes" id="UP001240905">
    <property type="component" value="Unassembled WGS sequence"/>
</dbReference>
<organism evidence="5 7">
    <name type="scientific">Lactococcus lactis</name>
    <dbReference type="NCBI Taxonomy" id="1358"/>
    <lineage>
        <taxon>Bacteria</taxon>
        <taxon>Bacillati</taxon>
        <taxon>Bacillota</taxon>
        <taxon>Bacilli</taxon>
        <taxon>Lactobacillales</taxon>
        <taxon>Streptococcaceae</taxon>
        <taxon>Lactococcus</taxon>
    </lineage>
</organism>
<dbReference type="EMBL" id="JAWHVN010000062">
    <property type="protein sequence ID" value="MDV2619600.1"/>
    <property type="molecule type" value="Genomic_DNA"/>
</dbReference>
<reference evidence="4 6" key="1">
    <citation type="submission" date="2017-04" db="EMBL/GenBank/DDBJ databases">
        <title>Kefir bacterial isolates.</title>
        <authorList>
            <person name="Kim Y."/>
            <person name="Blasche S."/>
            <person name="Patil K.R."/>
        </authorList>
    </citation>
    <scope>NUCLEOTIDE SEQUENCE [LARGE SCALE GENOMIC DNA]</scope>
    <source>
        <strain evidence="4 6">OG2</strain>
    </source>
</reference>
<evidence type="ECO:0000313" key="8">
    <source>
        <dbReference type="Proteomes" id="UP001186159"/>
    </source>
</evidence>